<dbReference type="SUPFAM" id="SSF53474">
    <property type="entry name" value="alpha/beta-Hydrolases"/>
    <property type="match status" value="1"/>
</dbReference>
<sequence length="302" mass="32497">MSFERTTLKIPSATQGWALDAWQYTPASPSTKALPVIVMAHGFAADKTMGLKHYAETFASAGYACIVFDYRRWGVSDGAPRKTIIVREQLEDYRTVIKYARQQPQFDAQRVVVWGSSFSGGHAVTLSADPSVNAIAALAQCPYTGVFPPLPLGVTLLKTVFYVLSDVLKQALGFSPTYIPAVAEPGEVGGLTAEGTVPGMMAIVSAESDYTNQVAASSLIQVALYHPHKEATRVACPLLIVLPTEDNLCLPSGAREIATTAPNDHCELVEVPCGHFDLYHGASHHEESIATQLAFLAKHVPL</sequence>
<evidence type="ECO:0000313" key="3">
    <source>
        <dbReference type="EMBL" id="GAT56901.1"/>
    </source>
</evidence>
<feature type="domain" description="Xaa-Pro dipeptidyl-peptidase-like" evidence="2">
    <location>
        <begin position="18"/>
        <end position="139"/>
    </location>
</feature>
<dbReference type="EMBL" id="DF849355">
    <property type="protein sequence ID" value="GAT56901.1"/>
    <property type="molecule type" value="Genomic_DNA"/>
</dbReference>
<keyword evidence="4" id="KW-1185">Reference proteome</keyword>
<dbReference type="InterPro" id="IPR050261">
    <property type="entry name" value="FrsA_esterase"/>
</dbReference>
<evidence type="ECO:0000256" key="1">
    <source>
        <dbReference type="ARBA" id="ARBA00022801"/>
    </source>
</evidence>
<dbReference type="InterPro" id="IPR000383">
    <property type="entry name" value="Xaa-Pro-like_dom"/>
</dbReference>
<gene>
    <name evidence="3" type="ORF">MCHLO_13495</name>
</gene>
<evidence type="ECO:0000313" key="4">
    <source>
        <dbReference type="Proteomes" id="UP000815677"/>
    </source>
</evidence>
<dbReference type="Gene3D" id="3.40.50.1820">
    <property type="entry name" value="alpha/beta hydrolase"/>
    <property type="match status" value="1"/>
</dbReference>
<dbReference type="InterPro" id="IPR029058">
    <property type="entry name" value="AB_hydrolase_fold"/>
</dbReference>
<dbReference type="Proteomes" id="UP000815677">
    <property type="component" value="Unassembled WGS sequence"/>
</dbReference>
<reference evidence="3" key="1">
    <citation type="submission" date="2014-09" db="EMBL/GenBank/DDBJ databases">
        <title>Genome sequence of the luminous mushroom Mycena chlorophos for searching fungal bioluminescence genes.</title>
        <authorList>
            <person name="Tanaka Y."/>
            <person name="Kasuga D."/>
            <person name="Oba Y."/>
            <person name="Hase S."/>
            <person name="Sato K."/>
            <person name="Oba Y."/>
            <person name="Sakakibara Y."/>
        </authorList>
    </citation>
    <scope>NUCLEOTIDE SEQUENCE</scope>
</reference>
<dbReference type="PANTHER" id="PTHR22946">
    <property type="entry name" value="DIENELACTONE HYDROLASE DOMAIN-CONTAINING PROTEIN-RELATED"/>
    <property type="match status" value="1"/>
</dbReference>
<name>A0ABQ0M0L0_MYCCL</name>
<dbReference type="PANTHER" id="PTHR22946:SF9">
    <property type="entry name" value="POLYKETIDE TRANSFERASE AF380"/>
    <property type="match status" value="1"/>
</dbReference>
<keyword evidence="1" id="KW-0378">Hydrolase</keyword>
<protein>
    <recommendedName>
        <fullName evidence="2">Xaa-Pro dipeptidyl-peptidase-like domain-containing protein</fullName>
    </recommendedName>
</protein>
<dbReference type="Pfam" id="PF02129">
    <property type="entry name" value="Peptidase_S15"/>
    <property type="match status" value="1"/>
</dbReference>
<proteinExistence type="predicted"/>
<accession>A0ABQ0M0L0</accession>
<evidence type="ECO:0000259" key="2">
    <source>
        <dbReference type="Pfam" id="PF02129"/>
    </source>
</evidence>
<organism evidence="3 4">
    <name type="scientific">Mycena chlorophos</name>
    <name type="common">Agaric fungus</name>
    <name type="synonym">Agaricus chlorophos</name>
    <dbReference type="NCBI Taxonomy" id="658473"/>
    <lineage>
        <taxon>Eukaryota</taxon>
        <taxon>Fungi</taxon>
        <taxon>Dikarya</taxon>
        <taxon>Basidiomycota</taxon>
        <taxon>Agaricomycotina</taxon>
        <taxon>Agaricomycetes</taxon>
        <taxon>Agaricomycetidae</taxon>
        <taxon>Agaricales</taxon>
        <taxon>Marasmiineae</taxon>
        <taxon>Mycenaceae</taxon>
        <taxon>Mycena</taxon>
    </lineage>
</organism>